<dbReference type="AlphaFoldDB" id="A0A0R3VV06"/>
<organism evidence="3">
    <name type="scientific">Taenia asiatica</name>
    <name type="common">Asian tapeworm</name>
    <dbReference type="NCBI Taxonomy" id="60517"/>
    <lineage>
        <taxon>Eukaryota</taxon>
        <taxon>Metazoa</taxon>
        <taxon>Spiralia</taxon>
        <taxon>Lophotrochozoa</taxon>
        <taxon>Platyhelminthes</taxon>
        <taxon>Cestoda</taxon>
        <taxon>Eucestoda</taxon>
        <taxon>Cyclophyllidea</taxon>
        <taxon>Taeniidae</taxon>
        <taxon>Taenia</taxon>
    </lineage>
</organism>
<dbReference type="WBParaSite" id="TASK_0000118801-mRNA-1">
    <property type="protein sequence ID" value="TASK_0000118801-mRNA-1"/>
    <property type="gene ID" value="TASK_0000118801"/>
</dbReference>
<reference evidence="1 2" key="2">
    <citation type="submission" date="2018-11" db="EMBL/GenBank/DDBJ databases">
        <authorList>
            <consortium name="Pathogen Informatics"/>
        </authorList>
    </citation>
    <scope>NUCLEOTIDE SEQUENCE [LARGE SCALE GENOMIC DNA]</scope>
</reference>
<dbReference type="OrthoDB" id="6242809at2759"/>
<dbReference type="EMBL" id="UYRS01000254">
    <property type="protein sequence ID" value="VDK22642.1"/>
    <property type="molecule type" value="Genomic_DNA"/>
</dbReference>
<evidence type="ECO:0000313" key="3">
    <source>
        <dbReference type="WBParaSite" id="TASK_0000118801-mRNA-1"/>
    </source>
</evidence>
<name>A0A0R3VV06_TAEAS</name>
<proteinExistence type="predicted"/>
<sequence length="80" mass="9166">MSGGAAVMNIRQSNKDTQVLKVGGEMFDQEGHRVDVTVWFRHRNEALYCESPHFCCLIRCWFMTIFGSPDDINGCPYYGE</sequence>
<protein>
    <submittedName>
        <fullName evidence="3">Nucleic acid-binding protein</fullName>
    </submittedName>
</protein>
<gene>
    <name evidence="1" type="ORF">TASK_LOCUS1189</name>
</gene>
<keyword evidence="2" id="KW-1185">Reference proteome</keyword>
<reference evidence="3" key="1">
    <citation type="submission" date="2017-02" db="UniProtKB">
        <authorList>
            <consortium name="WormBaseParasite"/>
        </authorList>
    </citation>
    <scope>IDENTIFICATION</scope>
</reference>
<dbReference type="Proteomes" id="UP000282613">
    <property type="component" value="Unassembled WGS sequence"/>
</dbReference>
<accession>A0A0R3VV06</accession>
<evidence type="ECO:0000313" key="1">
    <source>
        <dbReference type="EMBL" id="VDK22642.1"/>
    </source>
</evidence>
<evidence type="ECO:0000313" key="2">
    <source>
        <dbReference type="Proteomes" id="UP000282613"/>
    </source>
</evidence>